<dbReference type="InterPro" id="IPR039368">
    <property type="entry name" value="AHAS_TPP"/>
</dbReference>
<evidence type="ECO:0000256" key="14">
    <source>
        <dbReference type="RuleBase" id="RU003591"/>
    </source>
</evidence>
<dbReference type="InterPro" id="IPR012001">
    <property type="entry name" value="Thiamin_PyroP_enz_TPP-bd_dom"/>
</dbReference>
<dbReference type="PANTHER" id="PTHR18968:SF13">
    <property type="entry name" value="ACETOLACTATE SYNTHASE CATALYTIC SUBUNIT, MITOCHONDRIAL"/>
    <property type="match status" value="1"/>
</dbReference>
<dbReference type="CDD" id="cd02015">
    <property type="entry name" value="TPP_AHAS"/>
    <property type="match status" value="1"/>
</dbReference>
<reference evidence="19" key="4">
    <citation type="journal article" date="2022" name="Clin. Infect. Dis.">
        <title>Association between Clostridium innocuum and antibiotic-associated diarrhea in adults and children: A cross-sectional study and comparative genomics analysis.</title>
        <authorList>
            <person name="Cherny K.E."/>
            <person name="Muscat E.B."/>
            <person name="Balaji A."/>
            <person name="Mukherjee J."/>
            <person name="Ozer E.A."/>
            <person name="Angarone M.P."/>
            <person name="Hauser A.R."/>
            <person name="Sichel J.S."/>
            <person name="Amponsah E."/>
            <person name="Kociolek L.K."/>
        </authorList>
    </citation>
    <scope>NUCLEOTIDE SEQUENCE</scope>
    <source>
        <strain evidence="19">NU1-AC-029v</strain>
    </source>
</reference>
<evidence type="ECO:0000256" key="2">
    <source>
        <dbReference type="ARBA" id="ARBA00005025"/>
    </source>
</evidence>
<evidence type="ECO:0000256" key="4">
    <source>
        <dbReference type="ARBA" id="ARBA00013145"/>
    </source>
</evidence>
<dbReference type="SUPFAM" id="SSF52518">
    <property type="entry name" value="Thiamin diphosphate-binding fold (THDP-binding)"/>
    <property type="match status" value="2"/>
</dbReference>
<feature type="domain" description="Thiamine pyrophosphate enzyme N-terminal TPP-binding" evidence="17">
    <location>
        <begin position="3"/>
        <end position="119"/>
    </location>
</feature>
<dbReference type="GO" id="GO:0050660">
    <property type="term" value="F:flavin adenine dinucleotide binding"/>
    <property type="evidence" value="ECO:0007669"/>
    <property type="project" value="InterPro"/>
</dbReference>
<dbReference type="Pfam" id="PF02775">
    <property type="entry name" value="TPP_enzyme_C"/>
    <property type="match status" value="1"/>
</dbReference>
<dbReference type="InterPro" id="IPR000399">
    <property type="entry name" value="TPP-bd_CS"/>
</dbReference>
<reference evidence="20" key="2">
    <citation type="journal article" date="2019" name="Nat. Med.">
        <title>A library of human gut bacterial isolates paired with longitudinal multiomics data enables mechanistic microbiome research.</title>
        <authorList>
            <person name="Poyet M."/>
            <person name="Groussin M."/>
            <person name="Gibbons S.M."/>
            <person name="Avila-Pacheco J."/>
            <person name="Jiang X."/>
            <person name="Kearney S.M."/>
            <person name="Perrotta A.R."/>
            <person name="Berdy B."/>
            <person name="Zhao S."/>
            <person name="Lieberman T.D."/>
            <person name="Swanson P.K."/>
            <person name="Smith M."/>
            <person name="Roesemann S."/>
            <person name="Alexander J.E."/>
            <person name="Rich S.A."/>
            <person name="Livny J."/>
            <person name="Vlamakis H."/>
            <person name="Clish C."/>
            <person name="Bullock K."/>
            <person name="Deik A."/>
            <person name="Scott J."/>
            <person name="Pierce K.A."/>
            <person name="Xavier R.J."/>
            <person name="Alm E.J."/>
        </authorList>
    </citation>
    <scope>NUCLEOTIDE SEQUENCE</scope>
    <source>
        <strain evidence="20">BIOML-A12</strain>
    </source>
</reference>
<evidence type="ECO:0000313" key="19">
    <source>
        <dbReference type="EMBL" id="MCR0235039.1"/>
    </source>
</evidence>
<dbReference type="GO" id="GO:0030976">
    <property type="term" value="F:thiamine pyrophosphate binding"/>
    <property type="evidence" value="ECO:0007669"/>
    <property type="project" value="UniProtKB-UniRule"/>
</dbReference>
<dbReference type="EC" id="2.2.1.6" evidence="4 14"/>
<evidence type="ECO:0000259" key="16">
    <source>
        <dbReference type="Pfam" id="PF02775"/>
    </source>
</evidence>
<evidence type="ECO:0000259" key="17">
    <source>
        <dbReference type="Pfam" id="PF02776"/>
    </source>
</evidence>
<dbReference type="UniPathway" id="UPA00049">
    <property type="reaction ID" value="UER00059"/>
</dbReference>
<dbReference type="Gene3D" id="3.40.50.970">
    <property type="match status" value="2"/>
</dbReference>
<keyword evidence="6" id="KW-0285">Flavoprotein</keyword>
<dbReference type="GO" id="GO:0009097">
    <property type="term" value="P:isoleucine biosynthetic process"/>
    <property type="evidence" value="ECO:0007669"/>
    <property type="project" value="UniProtKB-UniPathway"/>
</dbReference>
<evidence type="ECO:0000256" key="11">
    <source>
        <dbReference type="ARBA" id="ARBA00023052"/>
    </source>
</evidence>
<proteinExistence type="inferred from homology"/>
<dbReference type="EMBL" id="WWTN01000005">
    <property type="protein sequence ID" value="MZH55046.1"/>
    <property type="molecule type" value="Genomic_DNA"/>
</dbReference>
<dbReference type="GeneID" id="61926125"/>
<dbReference type="InterPro" id="IPR045229">
    <property type="entry name" value="TPP_enz"/>
</dbReference>
<keyword evidence="11 14" id="KW-0786">Thiamine pyrophosphate</keyword>
<feature type="domain" description="Thiamine pyrophosphate enzyme TPP-binding" evidence="16">
    <location>
        <begin position="382"/>
        <end position="530"/>
    </location>
</feature>
<evidence type="ECO:0000256" key="1">
    <source>
        <dbReference type="ARBA" id="ARBA00004974"/>
    </source>
</evidence>
<evidence type="ECO:0000313" key="20">
    <source>
        <dbReference type="EMBL" id="MZH55046.1"/>
    </source>
</evidence>
<keyword evidence="10 14" id="KW-0460">Magnesium</keyword>
<evidence type="ECO:0000256" key="8">
    <source>
        <dbReference type="ARBA" id="ARBA00022723"/>
    </source>
</evidence>
<dbReference type="InterPro" id="IPR012846">
    <property type="entry name" value="Acetolactate_synth_lsu"/>
</dbReference>
<dbReference type="GO" id="GO:0000287">
    <property type="term" value="F:magnesium ion binding"/>
    <property type="evidence" value="ECO:0007669"/>
    <property type="project" value="UniProtKB-UniRule"/>
</dbReference>
<name>A0A099I6E4_CLOIN</name>
<comment type="similarity">
    <text evidence="3 14">Belongs to the TPP enzyme family.</text>
</comment>
<dbReference type="Gene3D" id="3.40.50.1220">
    <property type="entry name" value="TPP-binding domain"/>
    <property type="match status" value="1"/>
</dbReference>
<dbReference type="SUPFAM" id="SSF52467">
    <property type="entry name" value="DHS-like NAD/FAD-binding domain"/>
    <property type="match status" value="1"/>
</dbReference>
<protein>
    <recommendedName>
        <fullName evidence="4 14">Acetolactate synthase</fullName>
        <ecNumber evidence="4 14">2.2.1.6</ecNumber>
    </recommendedName>
</protein>
<evidence type="ECO:0000256" key="5">
    <source>
        <dbReference type="ARBA" id="ARBA00022605"/>
    </source>
</evidence>
<evidence type="ECO:0000256" key="12">
    <source>
        <dbReference type="ARBA" id="ARBA00023304"/>
    </source>
</evidence>
<evidence type="ECO:0000313" key="22">
    <source>
        <dbReference type="Proteomes" id="UP000030008"/>
    </source>
</evidence>
<dbReference type="AlphaFoldDB" id="A0A099I6E4"/>
<keyword evidence="7 14" id="KW-0808">Transferase</keyword>
<dbReference type="Proteomes" id="UP000503330">
    <property type="component" value="Chromosome"/>
</dbReference>
<dbReference type="Pfam" id="PF02776">
    <property type="entry name" value="TPP_enzyme_N"/>
    <property type="match status" value="1"/>
</dbReference>
<keyword evidence="12 14" id="KW-0100">Branched-chain amino acid biosynthesis</keyword>
<evidence type="ECO:0000256" key="9">
    <source>
        <dbReference type="ARBA" id="ARBA00022827"/>
    </source>
</evidence>
<dbReference type="EMBL" id="JAKTMA010000048">
    <property type="protein sequence ID" value="MCR0235039.1"/>
    <property type="molecule type" value="Genomic_DNA"/>
</dbReference>
<dbReference type="PROSITE" id="PS00187">
    <property type="entry name" value="TPP_ENZYMES"/>
    <property type="match status" value="1"/>
</dbReference>
<evidence type="ECO:0000256" key="13">
    <source>
        <dbReference type="ARBA" id="ARBA00048670"/>
    </source>
</evidence>
<keyword evidence="5 14" id="KW-0028">Amino-acid biosynthesis</keyword>
<evidence type="ECO:0000256" key="3">
    <source>
        <dbReference type="ARBA" id="ARBA00007812"/>
    </source>
</evidence>
<keyword evidence="8 14" id="KW-0479">Metal-binding</keyword>
<evidence type="ECO:0000256" key="7">
    <source>
        <dbReference type="ARBA" id="ARBA00022679"/>
    </source>
</evidence>
<dbReference type="CDD" id="cd07035">
    <property type="entry name" value="TPP_PYR_POX_like"/>
    <property type="match status" value="1"/>
</dbReference>
<dbReference type="PANTHER" id="PTHR18968">
    <property type="entry name" value="THIAMINE PYROPHOSPHATE ENZYMES"/>
    <property type="match status" value="1"/>
</dbReference>
<sequence>MKMNGSQILIQALIDQGVDTIFGYPGGSVLNIYDALYERSEDIRHIITSHEQGAAHAADGYARSTGKCGVCLATSGPGATNLVTGIATAYMDSIPMVAITGNVPNDLLGRDSFQEVNITGITMPITKHNFIVQNVEDLAAVVRKAFVIANSGRKGPVLIDIPKDVTAAHSEYVKLPRYRIRKLPKVDDVVFEQALEVIRRAERPMIYAGGGIISSNATRELMNFSRHMDIPICCSMMGLGSVPYDYDLYMGMLGMHGTPVSNYATLNTDLIIAIGSRFSDRVAGNREEFGREAKIIHFDIDASEISKNVASDISIVGDARYILKKMIQRMPETKHDDWTGTLKDFKTKLGLPKPKPGENVDPRDLALTLHEIVGEDAIIVTDVGQHQMIMAQYYQFSRPRSWISSCGLGTMGYGMGAAIGAKVANPHRPVILVTGDGSFHMNMNEMAAAVSANIPIVVLVFNNHVLGMVRQWQTLFYDHRYSHTTIDRQTDFVKLAEAFGGKGLRIQTRHDIKGVMKEALSSRVPCIVDCWIDKDDCVYPIIPPGKSGKDIILYGN</sequence>
<organism evidence="18 22">
    <name type="scientific">Clostridium innocuum</name>
    <dbReference type="NCBI Taxonomy" id="1522"/>
    <lineage>
        <taxon>Bacteria</taxon>
        <taxon>Bacillati</taxon>
        <taxon>Bacillota</taxon>
        <taxon>Clostridia</taxon>
        <taxon>Eubacteriales</taxon>
        <taxon>Clostridiaceae</taxon>
        <taxon>Clostridium</taxon>
    </lineage>
</organism>
<comment type="cofactor">
    <cofactor evidence="14">
        <name>thiamine diphosphate</name>
        <dbReference type="ChEBI" id="CHEBI:58937"/>
    </cofactor>
    <text evidence="14">Binds 1 thiamine pyrophosphate per subunit.</text>
</comment>
<dbReference type="Pfam" id="PF00205">
    <property type="entry name" value="TPP_enzyme_M"/>
    <property type="match status" value="1"/>
</dbReference>
<dbReference type="Proteomes" id="UP000030008">
    <property type="component" value="Unassembled WGS sequence"/>
</dbReference>
<dbReference type="Proteomes" id="UP000604383">
    <property type="component" value="Unassembled WGS sequence"/>
</dbReference>
<dbReference type="GO" id="GO:0005948">
    <property type="term" value="C:acetolactate synthase complex"/>
    <property type="evidence" value="ECO:0007669"/>
    <property type="project" value="TreeGrafter"/>
</dbReference>
<dbReference type="GO" id="GO:0009099">
    <property type="term" value="P:L-valine biosynthetic process"/>
    <property type="evidence" value="ECO:0007669"/>
    <property type="project" value="UniProtKB-UniPathway"/>
</dbReference>
<evidence type="ECO:0000256" key="6">
    <source>
        <dbReference type="ARBA" id="ARBA00022630"/>
    </source>
</evidence>
<dbReference type="EMBL" id="JQIF01000039">
    <property type="protein sequence ID" value="KGJ53529.1"/>
    <property type="molecule type" value="Genomic_DNA"/>
</dbReference>
<dbReference type="InterPro" id="IPR011766">
    <property type="entry name" value="TPP_enzyme_TPP-bd"/>
</dbReference>
<evidence type="ECO:0000259" key="15">
    <source>
        <dbReference type="Pfam" id="PF00205"/>
    </source>
</evidence>
<dbReference type="FunFam" id="3.40.50.1220:FF:000008">
    <property type="entry name" value="Acetolactate synthase"/>
    <property type="match status" value="1"/>
</dbReference>
<gene>
    <name evidence="19" type="primary">ilvB</name>
    <name evidence="18" type="ORF">CIAN88_08930</name>
    <name evidence="21" type="ORF">G4D54_11270</name>
    <name evidence="20" type="ORF">GT664_04530</name>
    <name evidence="19" type="ORF">MKC95_19925</name>
</gene>
<dbReference type="RefSeq" id="WP_002608707.1">
    <property type="nucleotide sequence ID" value="NZ_AP025565.1"/>
</dbReference>
<dbReference type="EMBL" id="CP048838">
    <property type="protein sequence ID" value="QJA02987.1"/>
    <property type="molecule type" value="Genomic_DNA"/>
</dbReference>
<dbReference type="FunFam" id="3.40.50.970:FF:000007">
    <property type="entry name" value="Acetolactate synthase"/>
    <property type="match status" value="1"/>
</dbReference>
<reference evidence="18 22" key="1">
    <citation type="submission" date="2014-08" db="EMBL/GenBank/DDBJ databases">
        <title>Clostridium innocuum, an unnegligible vancomycin-resistant pathogen causing extra-intestinal infections.</title>
        <authorList>
            <person name="Feng Y."/>
            <person name="Chiu C.-H."/>
        </authorList>
    </citation>
    <scope>NUCLEOTIDE SEQUENCE [LARGE SCALE GENOMIC DNA]</scope>
    <source>
        <strain evidence="18 22">AN88</strain>
    </source>
</reference>
<dbReference type="UniPathway" id="UPA00047">
    <property type="reaction ID" value="UER00055"/>
</dbReference>
<reference evidence="21 23" key="3">
    <citation type="submission" date="2020-02" db="EMBL/GenBank/DDBJ databases">
        <authorList>
            <person name="Kociolek L.K."/>
            <person name="Ozer E.A."/>
        </authorList>
    </citation>
    <scope>NUCLEOTIDE SEQUENCE [LARGE SCALE GENOMIC DNA]</scope>
    <source>
        <strain evidence="21 23">ATCC 14501</strain>
    </source>
</reference>
<evidence type="ECO:0000313" key="18">
    <source>
        <dbReference type="EMBL" id="KGJ53529.1"/>
    </source>
</evidence>
<dbReference type="InterPro" id="IPR029061">
    <property type="entry name" value="THDP-binding"/>
</dbReference>
<dbReference type="InterPro" id="IPR012000">
    <property type="entry name" value="Thiamin_PyroP_enz_cen_dom"/>
</dbReference>
<feature type="domain" description="Thiamine pyrophosphate enzyme central" evidence="15">
    <location>
        <begin position="192"/>
        <end position="325"/>
    </location>
</feature>
<comment type="cofactor">
    <cofactor evidence="14">
        <name>Mg(2+)</name>
        <dbReference type="ChEBI" id="CHEBI:18420"/>
    </cofactor>
    <text evidence="14">Binds 1 Mg(2+) ion per subunit.</text>
</comment>
<dbReference type="GO" id="GO:0003984">
    <property type="term" value="F:acetolactate synthase activity"/>
    <property type="evidence" value="ECO:0007669"/>
    <property type="project" value="UniProtKB-EC"/>
</dbReference>
<evidence type="ECO:0000256" key="10">
    <source>
        <dbReference type="ARBA" id="ARBA00022842"/>
    </source>
</evidence>
<dbReference type="NCBIfam" id="TIGR00118">
    <property type="entry name" value="acolac_lg"/>
    <property type="match status" value="1"/>
</dbReference>
<accession>A0A099I6E4</accession>
<comment type="pathway">
    <text evidence="1 14">Amino-acid biosynthesis; L-isoleucine biosynthesis; L-isoleucine from 2-oxobutanoate: step 1/4.</text>
</comment>
<keyword evidence="9" id="KW-0274">FAD</keyword>
<dbReference type="Proteomes" id="UP001203972">
    <property type="component" value="Unassembled WGS sequence"/>
</dbReference>
<evidence type="ECO:0000313" key="23">
    <source>
        <dbReference type="Proteomes" id="UP000503330"/>
    </source>
</evidence>
<dbReference type="InterPro" id="IPR029035">
    <property type="entry name" value="DHS-like_NAD/FAD-binding_dom"/>
</dbReference>
<dbReference type="FunFam" id="3.40.50.970:FF:000016">
    <property type="entry name" value="Acetolactate synthase"/>
    <property type="match status" value="1"/>
</dbReference>
<comment type="pathway">
    <text evidence="2 14">Amino-acid biosynthesis; L-valine biosynthesis; L-valine from pyruvate: step 1/4.</text>
</comment>
<evidence type="ECO:0000313" key="21">
    <source>
        <dbReference type="EMBL" id="QJA02987.1"/>
    </source>
</evidence>
<comment type="catalytic activity">
    <reaction evidence="13 14">
        <text>2 pyruvate + H(+) = (2S)-2-acetolactate + CO2</text>
        <dbReference type="Rhea" id="RHEA:25249"/>
        <dbReference type="ChEBI" id="CHEBI:15361"/>
        <dbReference type="ChEBI" id="CHEBI:15378"/>
        <dbReference type="ChEBI" id="CHEBI:16526"/>
        <dbReference type="ChEBI" id="CHEBI:58476"/>
        <dbReference type="EC" id="2.2.1.6"/>
    </reaction>
</comment>